<evidence type="ECO:0008006" key="5">
    <source>
        <dbReference type="Google" id="ProtNLM"/>
    </source>
</evidence>
<keyword evidence="3" id="KW-1185">Reference proteome</keyword>
<comment type="caution">
    <text evidence="1">The sequence shown here is derived from an EMBL/GenBank/DDBJ whole genome shotgun (WGS) entry which is preliminary data.</text>
</comment>
<organism evidence="1 4">
    <name type="scientific">Poseidonibacter ostreae</name>
    <dbReference type="NCBI Taxonomy" id="2654171"/>
    <lineage>
        <taxon>Bacteria</taxon>
        <taxon>Pseudomonadati</taxon>
        <taxon>Campylobacterota</taxon>
        <taxon>Epsilonproteobacteria</taxon>
        <taxon>Campylobacterales</taxon>
        <taxon>Arcobacteraceae</taxon>
        <taxon>Poseidonibacter</taxon>
    </lineage>
</organism>
<evidence type="ECO:0000313" key="2">
    <source>
        <dbReference type="EMBL" id="KAB7889613.1"/>
    </source>
</evidence>
<dbReference type="InterPro" id="IPR036249">
    <property type="entry name" value="Thioredoxin-like_sf"/>
</dbReference>
<gene>
    <name evidence="2" type="ORF">GBG18_10695</name>
    <name evidence="1" type="ORF">GBG19_12950</name>
</gene>
<dbReference type="EMBL" id="WFKK01000047">
    <property type="protein sequence ID" value="KAB7886066.1"/>
    <property type="molecule type" value="Genomic_DNA"/>
</dbReference>
<dbReference type="AlphaFoldDB" id="A0A6L4WPK0"/>
<sequence>MRNLLILLMIFISGLNADSTLNIYEAFQKAKETNRPLYYIVTSASCEHCYKHLKNTIIPNNELIRKDFVLAISDLSKGDKVPNDFPFDGYTPTTYIIAPTGELMISPLRGNFDENFLYQILQKIYNAYGN</sequence>
<name>A0A6L4WPK0_9BACT</name>
<dbReference type="SUPFAM" id="SSF52833">
    <property type="entry name" value="Thioredoxin-like"/>
    <property type="match status" value="1"/>
</dbReference>
<dbReference type="Gene3D" id="3.40.30.10">
    <property type="entry name" value="Glutaredoxin"/>
    <property type="match status" value="1"/>
</dbReference>
<dbReference type="EMBL" id="WFKJ01000033">
    <property type="protein sequence ID" value="KAB7889613.1"/>
    <property type="molecule type" value="Genomic_DNA"/>
</dbReference>
<evidence type="ECO:0000313" key="3">
    <source>
        <dbReference type="Proteomes" id="UP000461010"/>
    </source>
</evidence>
<accession>A0A6L4WPK0</accession>
<protein>
    <recommendedName>
        <fullName evidence="5">Thioredoxin family protein</fullName>
    </recommendedName>
</protein>
<proteinExistence type="predicted"/>
<evidence type="ECO:0000313" key="1">
    <source>
        <dbReference type="EMBL" id="KAB7886066.1"/>
    </source>
</evidence>
<dbReference type="Proteomes" id="UP000461010">
    <property type="component" value="Unassembled WGS sequence"/>
</dbReference>
<dbReference type="RefSeq" id="WP_152190964.1">
    <property type="nucleotide sequence ID" value="NZ_WFKI01000025.1"/>
</dbReference>
<evidence type="ECO:0000313" key="4">
    <source>
        <dbReference type="Proteomes" id="UP000472839"/>
    </source>
</evidence>
<reference evidence="3 4" key="1">
    <citation type="submission" date="2019-10" db="EMBL/GenBank/DDBJ databases">
        <title>Poseidonibacter ostreae sp. nov., isolated from the gut of the Ostrea denselamellosa.</title>
        <authorList>
            <person name="Choi A."/>
        </authorList>
    </citation>
    <scope>NUCLEOTIDE SEQUENCE [LARGE SCALE GENOMIC DNA]</scope>
    <source>
        <strain evidence="1 4">SJOD-M-33</strain>
        <strain evidence="2 3">SJOD-M-5</strain>
    </source>
</reference>
<dbReference type="Proteomes" id="UP000472839">
    <property type="component" value="Unassembled WGS sequence"/>
</dbReference>